<keyword evidence="2" id="KW-0378">Hydrolase</keyword>
<comment type="caution">
    <text evidence="9">The sequence shown here is derived from an EMBL/GenBank/DDBJ whole genome shotgun (WGS) entry which is preliminary data.</text>
</comment>
<comment type="cofactor">
    <cofactor evidence="6">
        <name>Ca(2+)</name>
        <dbReference type="ChEBI" id="CHEBI:29108"/>
    </cofactor>
    <text evidence="6">Binds 2 calcium ions per subunit.</text>
</comment>
<feature type="binding site" evidence="6">
    <location>
        <position position="264"/>
    </location>
    <ligand>
        <name>Ca(2+)</name>
        <dbReference type="ChEBI" id="CHEBI:29108"/>
        <label>1</label>
        <note>catalytic</note>
    </ligand>
</feature>
<keyword evidence="6" id="KW-0479">Metal-binding</keyword>
<evidence type="ECO:0000256" key="6">
    <source>
        <dbReference type="PIRSR" id="PIRSR602640-2"/>
    </source>
</evidence>
<feature type="binding site" evidence="6">
    <location>
        <position position="127"/>
    </location>
    <ligand>
        <name>Ca(2+)</name>
        <dbReference type="ChEBI" id="CHEBI:29108"/>
        <label>1</label>
        <note>catalytic</note>
    </ligand>
</feature>
<feature type="binding site" evidence="6">
    <location>
        <position position="58"/>
    </location>
    <ligand>
        <name>Ca(2+)</name>
        <dbReference type="ChEBI" id="CHEBI:29108"/>
        <label>1</label>
        <note>catalytic</note>
    </ligand>
</feature>
<feature type="glycosylation site" description="N-linked (GlcNAc...) asparagine" evidence="7">
    <location>
        <position position="310"/>
    </location>
</feature>
<dbReference type="Pfam" id="PF01731">
    <property type="entry name" value="Arylesterase"/>
    <property type="match status" value="1"/>
</dbReference>
<reference evidence="9 10" key="1">
    <citation type="submission" date="2016-10" db="EMBL/GenBank/DDBJ databases">
        <title>Genome sequence of the ascomycete fungus Penicillium subrubescens.</title>
        <authorList>
            <person name="De Vries R.P."/>
            <person name="Peng M."/>
            <person name="Dilokpimol A."/>
            <person name="Hilden K."/>
            <person name="Makela M.R."/>
            <person name="Grigoriev I."/>
            <person name="Riley R."/>
            <person name="Granchi Z."/>
        </authorList>
    </citation>
    <scope>NUCLEOTIDE SEQUENCE [LARGE SCALE GENOMIC DNA]</scope>
    <source>
        <strain evidence="9 10">CBS 132785</strain>
    </source>
</reference>
<evidence type="ECO:0000256" key="7">
    <source>
        <dbReference type="PIRSR" id="PIRSR602640-4"/>
    </source>
</evidence>
<evidence type="ECO:0000256" key="4">
    <source>
        <dbReference type="ARBA" id="ARBA00023180"/>
    </source>
</evidence>
<name>A0A1Q5TRR2_9EURO</name>
<feature type="binding site" evidence="6">
    <location>
        <position position="309"/>
    </location>
    <ligand>
        <name>Ca(2+)</name>
        <dbReference type="ChEBI" id="CHEBI:29108"/>
        <label>1</label>
        <note>catalytic</note>
    </ligand>
</feature>
<feature type="binding site" evidence="6">
    <location>
        <position position="195"/>
    </location>
    <ligand>
        <name>Ca(2+)</name>
        <dbReference type="ChEBI" id="CHEBI:29108"/>
        <label>1</label>
        <note>catalytic</note>
    </ligand>
</feature>
<dbReference type="PANTHER" id="PTHR11799:SF12">
    <property type="entry name" value="PARAOXONASE-RELATED"/>
    <property type="match status" value="1"/>
</dbReference>
<evidence type="ECO:0000256" key="1">
    <source>
        <dbReference type="ARBA" id="ARBA00008595"/>
    </source>
</evidence>
<keyword evidence="10" id="KW-1185">Reference proteome</keyword>
<evidence type="ECO:0000256" key="3">
    <source>
        <dbReference type="ARBA" id="ARBA00023157"/>
    </source>
</evidence>
<dbReference type="InterPro" id="IPR011042">
    <property type="entry name" value="6-blade_b-propeller_TolB-like"/>
</dbReference>
<dbReference type="OrthoDB" id="5307922at2759"/>
<dbReference type="GO" id="GO:0004064">
    <property type="term" value="F:arylesterase activity"/>
    <property type="evidence" value="ECO:0007669"/>
    <property type="project" value="InterPro"/>
</dbReference>
<evidence type="ECO:0000313" key="9">
    <source>
        <dbReference type="EMBL" id="OKP02905.1"/>
    </source>
</evidence>
<dbReference type="Gene3D" id="2.120.10.30">
    <property type="entry name" value="TolB, C-terminal domain"/>
    <property type="match status" value="1"/>
</dbReference>
<feature type="binding site" evidence="6">
    <location>
        <position position="310"/>
    </location>
    <ligand>
        <name>Ca(2+)</name>
        <dbReference type="ChEBI" id="CHEBI:29108"/>
        <label>1</label>
        <note>catalytic</note>
    </ligand>
</feature>
<dbReference type="EMBL" id="MNBE01000622">
    <property type="protein sequence ID" value="OKP02905.1"/>
    <property type="molecule type" value="Genomic_DNA"/>
</dbReference>
<feature type="chain" id="PRO_5012366521" evidence="8">
    <location>
        <begin position="27"/>
        <end position="421"/>
    </location>
</feature>
<sequence length="421" mass="46001">MGLLSSAFLGLFAILVATLAPAVVHMIKIGGPFLTPNLTVLGASQGPIVIEDTIHCEDLHHYRPANLLFAACEDLKDTRFGWFPGLGHLDTKAAAGRGSIHVVDPKTFKSTHLELENFNGPFVTHGIDVIEDPQNPSAVYIFAVNHLPNPDFTSTSNTPDIPAARSQIELFHHILHSSTAQHVRSIRHPLIQTPNDIYAHSPNSLYVTNDHFYRSGFLRLVEDVWPSAKWSNIIHVQLHELENVADATSSLTASVAYSGLWNNNGLGHARSDVEIVITSAIGGELYLATRHENNTLSVHDTIVFNTVTDNPSYYVDPYASAKHDASGFVVAGVSQGFYLPQTGRDPDALEAVQVWYAKPGSGSGGEEAWEKRLLFEDDGKRIRSASAAVLVPVEPEDGMKKAWLFVTGFLSENMIAVQVEL</sequence>
<gene>
    <name evidence="9" type="ORF">PENSUB_6977</name>
</gene>
<evidence type="ECO:0000256" key="5">
    <source>
        <dbReference type="PIRSR" id="PIRSR602640-1"/>
    </source>
</evidence>
<feature type="binding site" evidence="6">
    <location>
        <position position="196"/>
    </location>
    <ligand>
        <name>Ca(2+)</name>
        <dbReference type="ChEBI" id="CHEBI:29108"/>
        <label>1</label>
        <note>catalytic</note>
    </ligand>
</feature>
<dbReference type="PANTHER" id="PTHR11799">
    <property type="entry name" value="PARAOXONASE"/>
    <property type="match status" value="1"/>
</dbReference>
<comment type="PTM">
    <text evidence="7">Glycosylated.</text>
</comment>
<feature type="active site" description="Proton acceptor" evidence="5">
    <location>
        <position position="125"/>
    </location>
</feature>
<dbReference type="Proteomes" id="UP000186955">
    <property type="component" value="Unassembled WGS sequence"/>
</dbReference>
<organism evidence="9 10">
    <name type="scientific">Penicillium subrubescens</name>
    <dbReference type="NCBI Taxonomy" id="1316194"/>
    <lineage>
        <taxon>Eukaryota</taxon>
        <taxon>Fungi</taxon>
        <taxon>Dikarya</taxon>
        <taxon>Ascomycota</taxon>
        <taxon>Pezizomycotina</taxon>
        <taxon>Eurotiomycetes</taxon>
        <taxon>Eurotiomycetidae</taxon>
        <taxon>Eurotiales</taxon>
        <taxon>Aspergillaceae</taxon>
        <taxon>Penicillium</taxon>
    </lineage>
</organism>
<feature type="signal peptide" evidence="8">
    <location>
        <begin position="1"/>
        <end position="26"/>
    </location>
</feature>
<evidence type="ECO:0000313" key="10">
    <source>
        <dbReference type="Proteomes" id="UP000186955"/>
    </source>
</evidence>
<dbReference type="GO" id="GO:0046872">
    <property type="term" value="F:metal ion binding"/>
    <property type="evidence" value="ECO:0007669"/>
    <property type="project" value="UniProtKB-KW"/>
</dbReference>
<feature type="glycosylation site" description="N-linked (GlcNAc...) asparagine" evidence="7">
    <location>
        <position position="293"/>
    </location>
</feature>
<dbReference type="AlphaFoldDB" id="A0A1Q5TRR2"/>
<dbReference type="InterPro" id="IPR002640">
    <property type="entry name" value="Arylesterase"/>
</dbReference>
<evidence type="ECO:0000256" key="8">
    <source>
        <dbReference type="SAM" id="SignalP"/>
    </source>
</evidence>
<keyword evidence="6" id="KW-0106">Calcium</keyword>
<accession>A0A1Q5TRR2</accession>
<keyword evidence="3" id="KW-1015">Disulfide bond</keyword>
<keyword evidence="8" id="KW-0732">Signal</keyword>
<protein>
    <submittedName>
        <fullName evidence="9">Serum paraoxonase/arylesterase 2</fullName>
    </submittedName>
</protein>
<proteinExistence type="inferred from homology"/>
<dbReference type="InterPro" id="IPR051288">
    <property type="entry name" value="Serum_paraoxonase/arylesterase"/>
</dbReference>
<keyword evidence="4 7" id="KW-0325">Glycoprotein</keyword>
<evidence type="ECO:0000256" key="2">
    <source>
        <dbReference type="ARBA" id="ARBA00022801"/>
    </source>
</evidence>
<comment type="similarity">
    <text evidence="1">Belongs to the paraoxonase family.</text>
</comment>